<dbReference type="RefSeq" id="WP_096828451.1">
    <property type="nucleotide sequence ID" value="NZ_NXIB02000051.1"/>
</dbReference>
<keyword evidence="3" id="KW-1185">Reference proteome</keyword>
<dbReference type="SUPFAM" id="SSF56300">
    <property type="entry name" value="Metallo-dependent phosphatases"/>
    <property type="match status" value="1"/>
</dbReference>
<feature type="domain" description="Calcineurin-like phosphoesterase" evidence="1">
    <location>
        <begin position="7"/>
        <end position="222"/>
    </location>
</feature>
<gene>
    <name evidence="2" type="ORF">CP500_010630</name>
</gene>
<dbReference type="AlphaFoldDB" id="A0A2G4F157"/>
<dbReference type="Pfam" id="PF00149">
    <property type="entry name" value="Metallophos"/>
    <property type="match status" value="1"/>
</dbReference>
<dbReference type="OrthoDB" id="504928at2"/>
<dbReference type="EMBL" id="NXIB02000051">
    <property type="protein sequence ID" value="PHX55485.1"/>
    <property type="molecule type" value="Genomic_DNA"/>
</dbReference>
<dbReference type="InterPro" id="IPR027629">
    <property type="entry name" value="DevT-like"/>
</dbReference>
<accession>A0A2G4F157</accession>
<organism evidence="2 3">
    <name type="scientific">Tychonema bourrellyi FEM_GT703</name>
    <dbReference type="NCBI Taxonomy" id="2040638"/>
    <lineage>
        <taxon>Bacteria</taxon>
        <taxon>Bacillati</taxon>
        <taxon>Cyanobacteriota</taxon>
        <taxon>Cyanophyceae</taxon>
        <taxon>Oscillatoriophycideae</taxon>
        <taxon>Oscillatoriales</taxon>
        <taxon>Microcoleaceae</taxon>
        <taxon>Tychonema</taxon>
    </lineage>
</organism>
<proteinExistence type="predicted"/>
<dbReference type="PANTHER" id="PTHR35769:SF2">
    <property type="entry name" value="CALCINEURIN-LIKE METALLO-PHOSPHOESTERASE SUPERFAMILY PROTEIN"/>
    <property type="match status" value="1"/>
</dbReference>
<dbReference type="InterPro" id="IPR004843">
    <property type="entry name" value="Calcineurin-like_PHP"/>
</dbReference>
<evidence type="ECO:0000313" key="3">
    <source>
        <dbReference type="Proteomes" id="UP000226442"/>
    </source>
</evidence>
<dbReference type="NCBIfam" id="TIGR04168">
    <property type="entry name" value="TIGR04168 family protein"/>
    <property type="match status" value="1"/>
</dbReference>
<dbReference type="GO" id="GO:0016787">
    <property type="term" value="F:hydrolase activity"/>
    <property type="evidence" value="ECO:0007669"/>
    <property type="project" value="InterPro"/>
</dbReference>
<dbReference type="Proteomes" id="UP000226442">
    <property type="component" value="Unassembled WGS sequence"/>
</dbReference>
<dbReference type="Gene3D" id="3.60.21.10">
    <property type="match status" value="1"/>
</dbReference>
<dbReference type="PANTHER" id="PTHR35769">
    <property type="entry name" value="CALCINEURIN-LIKE METALLO-PHOSPHOESTERASE SUPERFAMILY PROTEIN"/>
    <property type="match status" value="1"/>
</dbReference>
<dbReference type="CDD" id="cd07397">
    <property type="entry name" value="MPP_NostocDevT-like"/>
    <property type="match status" value="1"/>
</dbReference>
<reference evidence="2" key="1">
    <citation type="submission" date="2017-10" db="EMBL/GenBank/DDBJ databases">
        <title>Draft genome sequence of the planktic cyanobacteria Tychonema bourrellyi isolated from alpine lentic freshwater.</title>
        <authorList>
            <person name="Tett A."/>
            <person name="Armanini F."/>
            <person name="Asnicar F."/>
            <person name="Boscaini A."/>
            <person name="Pasolli E."/>
            <person name="Zolfo M."/>
            <person name="Donati C."/>
            <person name="Salmaso N."/>
            <person name="Segata N."/>
        </authorList>
    </citation>
    <scope>NUCLEOTIDE SEQUENCE</scope>
    <source>
        <strain evidence="2">FEM_GT703</strain>
    </source>
</reference>
<comment type="caution">
    <text evidence="2">The sequence shown here is derived from an EMBL/GenBank/DDBJ whole genome shotgun (WGS) entry which is preliminary data.</text>
</comment>
<sequence>MNQTKSIKIAVVGDVHDLWEPEDGEALKHLGADLVLFVGDFGNESVEVVRAIAQLDIPKAAVFGNHDAWYTATDWGRSKCPYDRQLENRVKQQIDLMGEAHVGYSKRDFPELGVTVVGSRPFTWGGSDWKYNDFYSEWFGVESFAESARLIAGAAADADCENVIFLGHTGPKGLGEAPGDLCGRDWKPLGGDWGDPDFAEAIDKTRNSGKHIPLVTFGHMHHQLRHVKHEFRKSVVSAEGTVYLNAASVPRIVERECSKLRNFSIVRLETGVVSEVSQVWVGEDFAVEREQILYRQTESATACS</sequence>
<evidence type="ECO:0000313" key="2">
    <source>
        <dbReference type="EMBL" id="PHX55485.1"/>
    </source>
</evidence>
<protein>
    <submittedName>
        <fullName evidence="2">TIGR04168 family protein</fullName>
    </submittedName>
</protein>
<dbReference type="InterPro" id="IPR029052">
    <property type="entry name" value="Metallo-depent_PP-like"/>
</dbReference>
<evidence type="ECO:0000259" key="1">
    <source>
        <dbReference type="Pfam" id="PF00149"/>
    </source>
</evidence>
<name>A0A2G4F157_9CYAN</name>